<proteinExistence type="predicted"/>
<keyword evidence="2" id="KW-1185">Reference proteome</keyword>
<dbReference type="OrthoDB" id="10049792at2759"/>
<protein>
    <submittedName>
        <fullName evidence="1">Uncharacterized protein</fullName>
    </submittedName>
</protein>
<name>A0A9X6RKL4_HYPEX</name>
<reference evidence="2" key="1">
    <citation type="submission" date="2017-01" db="EMBL/GenBank/DDBJ databases">
        <title>Comparative genomics of anhydrobiosis in the tardigrade Hypsibius dujardini.</title>
        <authorList>
            <person name="Yoshida Y."/>
            <person name="Koutsovoulos G."/>
            <person name="Laetsch D."/>
            <person name="Stevens L."/>
            <person name="Kumar S."/>
            <person name="Horikawa D."/>
            <person name="Ishino K."/>
            <person name="Komine S."/>
            <person name="Tomita M."/>
            <person name="Blaxter M."/>
            <person name="Arakawa K."/>
        </authorList>
    </citation>
    <scope>NUCLEOTIDE SEQUENCE [LARGE SCALE GENOMIC DNA]</scope>
    <source>
        <strain evidence="2">Z151</strain>
    </source>
</reference>
<evidence type="ECO:0000313" key="2">
    <source>
        <dbReference type="Proteomes" id="UP000192578"/>
    </source>
</evidence>
<dbReference type="EMBL" id="MTYJ01000204">
    <property type="protein sequence ID" value="OWA50811.1"/>
    <property type="molecule type" value="Genomic_DNA"/>
</dbReference>
<comment type="caution">
    <text evidence="1">The sequence shown here is derived from an EMBL/GenBank/DDBJ whole genome shotgun (WGS) entry which is preliminary data.</text>
</comment>
<organism evidence="1 2">
    <name type="scientific">Hypsibius exemplaris</name>
    <name type="common">Freshwater tardigrade</name>
    <dbReference type="NCBI Taxonomy" id="2072580"/>
    <lineage>
        <taxon>Eukaryota</taxon>
        <taxon>Metazoa</taxon>
        <taxon>Ecdysozoa</taxon>
        <taxon>Tardigrada</taxon>
        <taxon>Eutardigrada</taxon>
        <taxon>Parachela</taxon>
        <taxon>Hypsibioidea</taxon>
        <taxon>Hypsibiidae</taxon>
        <taxon>Hypsibius</taxon>
    </lineage>
</organism>
<sequence>MEIGERTMEVLRYYEKKGIMQLSACTVINWRPYSVSVDRKSATAADVQSSLPVACGSQCDTDSSSLCAQSCAACDGQTVAGADTPVSRRYNLGTTKGTMKFSYQTYSIPDRVTVVYEGKALYDSGCVGTSQSVPISFSGSTKEMRVDVEPNCQGTSGTKWYFTLPCPSPCDAVSTKGQGQVRLMGGIHEIQDGGKVYIDKEGKMPAVTAYYCDGAASVTPNVQWTLTIAAFSSSTVVFCEEKLLRGSGATWKIFPGATTAVQGGQAKLTWTVNQQAAGSVIFQILGTNPTQRDVKTLVTQLSMLWYAPLIAVHETGANGQFAKATGLPIISSDLKGTGIFQLTNPRATCEQTWSWTENVRGGLSLMQSQANLAWNWMNKPETPKLGQRLQAVAQMGKPVPVPPERVGQCVFADGTARTIEDDVAIKMFNGATQNYVGWDNTNREWKFVRLNDYKPGPFNYVERVCNAQI</sequence>
<dbReference type="AlphaFoldDB" id="A0A9X6RKL4"/>
<accession>A0A9X6RKL4</accession>
<gene>
    <name evidence="1" type="ORF">BV898_15317</name>
</gene>
<dbReference type="Proteomes" id="UP000192578">
    <property type="component" value="Unassembled WGS sequence"/>
</dbReference>
<evidence type="ECO:0000313" key="1">
    <source>
        <dbReference type="EMBL" id="OWA50811.1"/>
    </source>
</evidence>